<proteinExistence type="predicted"/>
<dbReference type="SMART" id="SM00020">
    <property type="entry name" value="Tryp_SPc"/>
    <property type="match status" value="1"/>
</dbReference>
<comment type="caution">
    <text evidence="16">The sequence shown here is derived from an EMBL/GenBank/DDBJ whole genome shotgun (WGS) entry which is preliminary data.</text>
</comment>
<dbReference type="InterPro" id="IPR001506">
    <property type="entry name" value="Peptidase_M12A"/>
</dbReference>
<keyword evidence="9" id="KW-0865">Zymogen</keyword>
<feature type="region of interest" description="Disordered" evidence="14">
    <location>
        <begin position="236"/>
        <end position="264"/>
    </location>
</feature>
<dbReference type="PANTHER" id="PTHR10127:SF780">
    <property type="entry name" value="METALLOENDOPEPTIDASE"/>
    <property type="match status" value="1"/>
</dbReference>
<feature type="disulfide bond" evidence="12">
    <location>
        <begin position="285"/>
        <end position="298"/>
    </location>
</feature>
<dbReference type="CDD" id="cd04280">
    <property type="entry name" value="ZnMc_astacin_like"/>
    <property type="match status" value="1"/>
</dbReference>
<keyword evidence="3 13" id="KW-0479">Metal-binding</keyword>
<keyword evidence="17" id="KW-1185">Reference proteome</keyword>
<evidence type="ECO:0000313" key="17">
    <source>
        <dbReference type="Proteomes" id="UP000749559"/>
    </source>
</evidence>
<dbReference type="PROSITE" id="PS00135">
    <property type="entry name" value="TRYPSIN_SER"/>
    <property type="match status" value="1"/>
</dbReference>
<name>A0A8J1TRG0_OWEFU</name>
<dbReference type="AlphaFoldDB" id="A0A8J1TRG0"/>
<dbReference type="SUPFAM" id="SSF50494">
    <property type="entry name" value="Trypsin-like serine proteases"/>
    <property type="match status" value="1"/>
</dbReference>
<dbReference type="InterPro" id="IPR024079">
    <property type="entry name" value="MetalloPept_cat_dom_sf"/>
</dbReference>
<dbReference type="EMBL" id="CAIIXF020000007">
    <property type="protein sequence ID" value="CAH1789765.1"/>
    <property type="molecule type" value="Genomic_DNA"/>
</dbReference>
<dbReference type="PRINTS" id="PR00480">
    <property type="entry name" value="ASTACIN"/>
</dbReference>
<dbReference type="InterPro" id="IPR001254">
    <property type="entry name" value="Trypsin_dom"/>
</dbReference>
<dbReference type="Pfam" id="PF01400">
    <property type="entry name" value="Astacin"/>
    <property type="match status" value="1"/>
</dbReference>
<evidence type="ECO:0000256" key="9">
    <source>
        <dbReference type="ARBA" id="ARBA00023145"/>
    </source>
</evidence>
<dbReference type="InterPro" id="IPR043504">
    <property type="entry name" value="Peptidase_S1_PA_chymotrypsin"/>
</dbReference>
<gene>
    <name evidence="16" type="ORF">OFUS_LOCUS15069</name>
</gene>
<dbReference type="CDD" id="cd00190">
    <property type="entry name" value="Tryp_SPc"/>
    <property type="match status" value="1"/>
</dbReference>
<evidence type="ECO:0000256" key="6">
    <source>
        <dbReference type="ARBA" id="ARBA00022825"/>
    </source>
</evidence>
<dbReference type="PROSITE" id="PS51864">
    <property type="entry name" value="ASTACIN"/>
    <property type="match status" value="1"/>
</dbReference>
<dbReference type="SMART" id="SM00254">
    <property type="entry name" value="ShKT"/>
    <property type="match status" value="3"/>
</dbReference>
<organism evidence="16 17">
    <name type="scientific">Owenia fusiformis</name>
    <name type="common">Polychaete worm</name>
    <dbReference type="NCBI Taxonomy" id="6347"/>
    <lineage>
        <taxon>Eukaryota</taxon>
        <taxon>Metazoa</taxon>
        <taxon>Spiralia</taxon>
        <taxon>Lophotrochozoa</taxon>
        <taxon>Annelida</taxon>
        <taxon>Polychaeta</taxon>
        <taxon>Sedentaria</taxon>
        <taxon>Canalipalpata</taxon>
        <taxon>Sabellida</taxon>
        <taxon>Oweniida</taxon>
        <taxon>Oweniidae</taxon>
        <taxon>Owenia</taxon>
    </lineage>
</organism>
<comment type="function">
    <text evidence="1">Metalloprotease.</text>
</comment>
<keyword evidence="10 12" id="KW-1015">Disulfide bond</keyword>
<dbReference type="InterPro" id="IPR010909">
    <property type="entry name" value="PLAC"/>
</dbReference>
<keyword evidence="4 15" id="KW-0732">Signal</keyword>
<evidence type="ECO:0000256" key="13">
    <source>
        <dbReference type="PROSITE-ProRule" id="PRU01211"/>
    </source>
</evidence>
<dbReference type="Gene3D" id="2.40.10.10">
    <property type="entry name" value="Trypsin-like serine proteases"/>
    <property type="match status" value="1"/>
</dbReference>
<feature type="compositionally biased region" description="Low complexity" evidence="14">
    <location>
        <begin position="251"/>
        <end position="264"/>
    </location>
</feature>
<dbReference type="InterPro" id="IPR034035">
    <property type="entry name" value="Astacin-like_dom"/>
</dbReference>
<dbReference type="SMART" id="SM00235">
    <property type="entry name" value="ZnMc"/>
    <property type="match status" value="1"/>
</dbReference>
<keyword evidence="8 13" id="KW-0482">Metalloprotease</keyword>
<feature type="chain" id="PRO_5044229530" evidence="15">
    <location>
        <begin position="18"/>
        <end position="670"/>
    </location>
</feature>
<dbReference type="Pfam" id="PF01549">
    <property type="entry name" value="ShK"/>
    <property type="match status" value="3"/>
</dbReference>
<dbReference type="Gene3D" id="3.40.390.10">
    <property type="entry name" value="Collagenase (Catalytic Domain)"/>
    <property type="match status" value="1"/>
</dbReference>
<keyword evidence="11" id="KW-0325">Glycoprotein</keyword>
<dbReference type="InterPro" id="IPR018114">
    <property type="entry name" value="TRYPSIN_HIS"/>
</dbReference>
<feature type="binding site" evidence="13">
    <location>
        <position position="136"/>
    </location>
    <ligand>
        <name>Zn(2+)</name>
        <dbReference type="ChEBI" id="CHEBI:29105"/>
        <note>catalytic</note>
    </ligand>
</feature>
<dbReference type="FunFam" id="3.40.390.10:FF:000015">
    <property type="entry name" value="Meprin A subunit"/>
    <property type="match status" value="1"/>
</dbReference>
<evidence type="ECO:0000256" key="1">
    <source>
        <dbReference type="ARBA" id="ARBA00002657"/>
    </source>
</evidence>
<evidence type="ECO:0000256" key="15">
    <source>
        <dbReference type="SAM" id="SignalP"/>
    </source>
</evidence>
<evidence type="ECO:0000256" key="12">
    <source>
        <dbReference type="PROSITE-ProRule" id="PRU01005"/>
    </source>
</evidence>
<feature type="disulfide bond" evidence="12">
    <location>
        <begin position="276"/>
        <end position="294"/>
    </location>
</feature>
<evidence type="ECO:0000256" key="14">
    <source>
        <dbReference type="SAM" id="MobiDB-lite"/>
    </source>
</evidence>
<protein>
    <submittedName>
        <fullName evidence="16">Uncharacterized protein</fullName>
    </submittedName>
</protein>
<comment type="caution">
    <text evidence="12">Lacks conserved residue(s) required for the propagation of feature annotation.</text>
</comment>
<evidence type="ECO:0000256" key="5">
    <source>
        <dbReference type="ARBA" id="ARBA00022801"/>
    </source>
</evidence>
<reference evidence="16" key="1">
    <citation type="submission" date="2022-03" db="EMBL/GenBank/DDBJ databases">
        <authorList>
            <person name="Martin C."/>
        </authorList>
    </citation>
    <scope>NUCLEOTIDE SEQUENCE</scope>
</reference>
<dbReference type="GO" id="GO:0008270">
    <property type="term" value="F:zinc ion binding"/>
    <property type="evidence" value="ECO:0007669"/>
    <property type="project" value="UniProtKB-UniRule"/>
</dbReference>
<dbReference type="SUPFAM" id="SSF55486">
    <property type="entry name" value="Metalloproteases ('zincins'), catalytic domain"/>
    <property type="match status" value="1"/>
</dbReference>
<dbReference type="PROSITE" id="PS51670">
    <property type="entry name" value="SHKT"/>
    <property type="match status" value="3"/>
</dbReference>
<dbReference type="InterPro" id="IPR033116">
    <property type="entry name" value="TRYPSIN_SER"/>
</dbReference>
<evidence type="ECO:0000256" key="2">
    <source>
        <dbReference type="ARBA" id="ARBA00022670"/>
    </source>
</evidence>
<feature type="active site" evidence="13">
    <location>
        <position position="133"/>
    </location>
</feature>
<dbReference type="PROSITE" id="PS50900">
    <property type="entry name" value="PLAC"/>
    <property type="match status" value="1"/>
</dbReference>
<dbReference type="InterPro" id="IPR003582">
    <property type="entry name" value="ShKT_dom"/>
</dbReference>
<evidence type="ECO:0000256" key="3">
    <source>
        <dbReference type="ARBA" id="ARBA00022723"/>
    </source>
</evidence>
<dbReference type="PROSITE" id="PS00134">
    <property type="entry name" value="TRYPSIN_HIS"/>
    <property type="match status" value="1"/>
</dbReference>
<accession>A0A8J1TRG0</accession>
<feature type="signal peptide" evidence="15">
    <location>
        <begin position="1"/>
        <end position="17"/>
    </location>
</feature>
<sequence length="670" mass="73573">MMKHLLCLGLALVLAQGAPTNPEEGDMFEGDILLEDDQDIYNAIRNSAQMWPNGVVPYTVSVSMTSTEQANLNAAIADYSRHTCIKWVPRTNQQAYVNIIKGGGCYSNVGTLRRVQTLSLGRGCWSKGIIIHEMMHAVGFFHEQSRSDRDNYVTIMLQNVRPGMEHNFNKYPSSQVNDLLTYDYGSVMHYQAGAFSKNGQPTIVAKTPGTRLGQRAGFSQLDIRKINMLYKCSGGGGGGGVTPRPTPRPTIRPTTRRFTTPRVTPGGSCTDRSVNCNYYRSIGRCNIAYYKSLCPRSCSNCGGVVTQRPTPRPTTPRPTGCQDKYTNCGWFKSNGYCDRPNNRDYYRGICPKSCGVCGVTTPRPTPPPVNCKDKFSNCPSFKSMGYCDRVQNKDYFRSICPLSCGVCGGVTPRPTVRPTTGPRNSQCGVSKLGHDSFIVGGQEARVGRWPWMADLLSNGRHICGGSILNANWILTAAHCVRGKTASSLQIRVGEHDQRKKTVNGVTHSVLRVIGHTGYNPSSRISHDNDIALLKLSKPIDMTNTHVNTICLPQKGEQFSGQCVATGWGMTQGTGDMTKLREVTVPVYTTSDCNRHWGGRVSDRQICMGTVPPAPTKTACRGDSGGPLVCKKNGRWVQSGVTSWGTFQCTGKPAVYTRTSEYLDWINANMR</sequence>
<dbReference type="Pfam" id="PF00089">
    <property type="entry name" value="Trypsin"/>
    <property type="match status" value="1"/>
</dbReference>
<dbReference type="GO" id="GO:0006508">
    <property type="term" value="P:proteolysis"/>
    <property type="evidence" value="ECO:0007669"/>
    <property type="project" value="UniProtKB-KW"/>
</dbReference>
<dbReference type="OrthoDB" id="291007at2759"/>
<keyword evidence="5 13" id="KW-0378">Hydrolase</keyword>
<dbReference type="InterPro" id="IPR006026">
    <property type="entry name" value="Peptidase_Metallo"/>
</dbReference>
<feature type="binding site" evidence="13">
    <location>
        <position position="142"/>
    </location>
    <ligand>
        <name>Zn(2+)</name>
        <dbReference type="ChEBI" id="CHEBI:29105"/>
        <note>catalytic</note>
    </ligand>
</feature>
<evidence type="ECO:0000313" key="16">
    <source>
        <dbReference type="EMBL" id="CAH1789765.1"/>
    </source>
</evidence>
<dbReference type="PROSITE" id="PS50240">
    <property type="entry name" value="TRYPSIN_DOM"/>
    <property type="match status" value="1"/>
</dbReference>
<feature type="binding site" evidence="13">
    <location>
        <position position="132"/>
    </location>
    <ligand>
        <name>Zn(2+)</name>
        <dbReference type="ChEBI" id="CHEBI:29105"/>
        <note>catalytic</note>
    </ligand>
</feature>
<dbReference type="InterPro" id="IPR009003">
    <property type="entry name" value="Peptidase_S1_PA"/>
</dbReference>
<evidence type="ECO:0000256" key="7">
    <source>
        <dbReference type="ARBA" id="ARBA00022833"/>
    </source>
</evidence>
<dbReference type="FunFam" id="2.40.10.10:FF:000120">
    <property type="entry name" value="Putative serine protease"/>
    <property type="match status" value="1"/>
</dbReference>
<evidence type="ECO:0000256" key="11">
    <source>
        <dbReference type="ARBA" id="ARBA00023180"/>
    </source>
</evidence>
<evidence type="ECO:0000256" key="8">
    <source>
        <dbReference type="ARBA" id="ARBA00023049"/>
    </source>
</evidence>
<dbReference type="Gene3D" id="1.10.10.1940">
    <property type="match status" value="2"/>
</dbReference>
<dbReference type="GO" id="GO:0004222">
    <property type="term" value="F:metalloendopeptidase activity"/>
    <property type="evidence" value="ECO:0007669"/>
    <property type="project" value="UniProtKB-UniRule"/>
</dbReference>
<evidence type="ECO:0000256" key="4">
    <source>
        <dbReference type="ARBA" id="ARBA00022729"/>
    </source>
</evidence>
<keyword evidence="6" id="KW-0720">Serine protease</keyword>
<dbReference type="GO" id="GO:0004252">
    <property type="term" value="F:serine-type endopeptidase activity"/>
    <property type="evidence" value="ECO:0007669"/>
    <property type="project" value="InterPro"/>
</dbReference>
<comment type="cofactor">
    <cofactor evidence="13">
        <name>Zn(2+)</name>
        <dbReference type="ChEBI" id="CHEBI:29105"/>
    </cofactor>
    <text evidence="13">Binds 1 zinc ion per subunit.</text>
</comment>
<keyword evidence="2 13" id="KW-0645">Protease</keyword>
<dbReference type="Proteomes" id="UP000749559">
    <property type="component" value="Unassembled WGS sequence"/>
</dbReference>
<keyword evidence="7 13" id="KW-0862">Zinc</keyword>
<evidence type="ECO:0000256" key="10">
    <source>
        <dbReference type="ARBA" id="ARBA00023157"/>
    </source>
</evidence>
<dbReference type="PANTHER" id="PTHR10127">
    <property type="entry name" value="DISCOIDIN, CUB, EGF, LAMININ , AND ZINC METALLOPROTEASE DOMAIN CONTAINING"/>
    <property type="match status" value="1"/>
</dbReference>